<gene>
    <name evidence="2" type="ORF">PHMEG_00017404</name>
</gene>
<dbReference type="PANTHER" id="PTHR47150:SF5">
    <property type="entry name" value="OS07G0546750 PROTEIN"/>
    <property type="match status" value="1"/>
</dbReference>
<dbReference type="PANTHER" id="PTHR47150">
    <property type="entry name" value="OS12G0169200 PROTEIN"/>
    <property type="match status" value="1"/>
</dbReference>
<protein>
    <submittedName>
        <fullName evidence="2">Nuclease HARBI1</fullName>
    </submittedName>
</protein>
<sequence>MAIDSDEHIRENDDESSGEEVPGRQEFAALLLSLSNTRSKSKHGRSRPGRSPKLPRDSAEGYNRLWKDCFDENPVYSDELFERRFRIPHYLFLRVMDAVVACDPQFELRSDALGKSGLSTIQKCTAAMRITPAKTGGTDDYDTEMLTETPGTDEYTGRSVSFEEDANESGEAMDEDFDLEEKEDIPEDAILAAGRSRGVRPLAWNLMEELDEVVGPEPAFGDDDDEEVDDGDVSKQAVTTIQVTEQKTGYRSPMNGDTPAANTSGRLFCSETGLLSTGFLVSHTTHS</sequence>
<name>A0A225VWD1_9STRA</name>
<dbReference type="AlphaFoldDB" id="A0A225VWD1"/>
<dbReference type="OrthoDB" id="125490at2759"/>
<organism evidence="2 3">
    <name type="scientific">Phytophthora megakarya</name>
    <dbReference type="NCBI Taxonomy" id="4795"/>
    <lineage>
        <taxon>Eukaryota</taxon>
        <taxon>Sar</taxon>
        <taxon>Stramenopiles</taxon>
        <taxon>Oomycota</taxon>
        <taxon>Peronosporomycetes</taxon>
        <taxon>Peronosporales</taxon>
        <taxon>Peronosporaceae</taxon>
        <taxon>Phytophthora</taxon>
    </lineage>
</organism>
<feature type="non-terminal residue" evidence="2">
    <location>
        <position position="287"/>
    </location>
</feature>
<dbReference type="EMBL" id="NBNE01002650">
    <property type="protein sequence ID" value="OWZ09831.1"/>
    <property type="molecule type" value="Genomic_DNA"/>
</dbReference>
<feature type="compositionally biased region" description="Basic residues" evidence="1">
    <location>
        <begin position="39"/>
        <end position="50"/>
    </location>
</feature>
<accession>A0A225VWD1</accession>
<dbReference type="Proteomes" id="UP000198211">
    <property type="component" value="Unassembled WGS sequence"/>
</dbReference>
<evidence type="ECO:0000256" key="1">
    <source>
        <dbReference type="SAM" id="MobiDB-lite"/>
    </source>
</evidence>
<feature type="region of interest" description="Disordered" evidence="1">
    <location>
        <begin position="135"/>
        <end position="157"/>
    </location>
</feature>
<reference evidence="3" key="1">
    <citation type="submission" date="2017-03" db="EMBL/GenBank/DDBJ databases">
        <title>Phytopthora megakarya and P. palmivora, two closely related causual agents of cacao black pod achieved similar genome size and gene model numbers by different mechanisms.</title>
        <authorList>
            <person name="Ali S."/>
            <person name="Shao J."/>
            <person name="Larry D.J."/>
            <person name="Kronmiller B."/>
            <person name="Shen D."/>
            <person name="Strem M.D."/>
            <person name="Melnick R.L."/>
            <person name="Guiltinan M.J."/>
            <person name="Tyler B.M."/>
            <person name="Meinhardt L.W."/>
            <person name="Bailey B.A."/>
        </authorList>
    </citation>
    <scope>NUCLEOTIDE SEQUENCE [LARGE SCALE GENOMIC DNA]</scope>
    <source>
        <strain evidence="3">zdho120</strain>
    </source>
</reference>
<evidence type="ECO:0000313" key="3">
    <source>
        <dbReference type="Proteomes" id="UP000198211"/>
    </source>
</evidence>
<proteinExistence type="predicted"/>
<feature type="region of interest" description="Disordered" evidence="1">
    <location>
        <begin position="1"/>
        <end position="58"/>
    </location>
</feature>
<feature type="compositionally biased region" description="Basic and acidic residues" evidence="1">
    <location>
        <begin position="1"/>
        <end position="11"/>
    </location>
</feature>
<evidence type="ECO:0000313" key="2">
    <source>
        <dbReference type="EMBL" id="OWZ09831.1"/>
    </source>
</evidence>
<keyword evidence="3" id="KW-1185">Reference proteome</keyword>
<dbReference type="STRING" id="4795.A0A225VWD1"/>
<comment type="caution">
    <text evidence="2">The sequence shown here is derived from an EMBL/GenBank/DDBJ whole genome shotgun (WGS) entry which is preliminary data.</text>
</comment>